<dbReference type="InterPro" id="IPR002792">
    <property type="entry name" value="TRAM_dom"/>
</dbReference>
<keyword evidence="3" id="KW-0378">Hydrolase</keyword>
<dbReference type="Proteomes" id="UP000000531">
    <property type="component" value="Chromosome"/>
</dbReference>
<protein>
    <submittedName>
        <fullName evidence="7">PIN domain protein</fullName>
    </submittedName>
</protein>
<evidence type="ECO:0000256" key="1">
    <source>
        <dbReference type="ARBA" id="ARBA00001946"/>
    </source>
</evidence>
<evidence type="ECO:0000313" key="8">
    <source>
        <dbReference type="Proteomes" id="UP000000531"/>
    </source>
</evidence>
<sequence>MEGGYKLNITKAIVVAIYIIVGAALGVIIIPEVVTDLGIHHHAVITNYYVDGFIGIIIFFIIFGLFINKVTYAFKQFEQLIMRRSAVEILFATIGLIIGLFISVMVSFILEMIGNSILNHFVPMIITIILCYLGFQFGLKKRDEMLMFLPENMARSMSNNIRRATPKIVDTSAIIDGRILDIIRCGFIDGDILIPQGVINELQVIADAKDSVKREKGQRGLDILNQLYDLDYPTRVIHPTQSHSDIDTLLIKLAQQYHAHVITTDFNLNKVCHVQGITALNVNDLSEAIKPNVHQGDQLSILLTKIGKEPGQGVGYLDDGTMVVVDNAKSYIGQQVNLEVVSLLQTSSGRIVFAKFVD</sequence>
<organism evidence="7 8">
    <name type="scientific">Staphylococcus epidermidis (strain ATCC 35984 / DSM 28319 / BCRC 17069 / CCUG 31568 / BM 3577 / RP62A)</name>
    <dbReference type="NCBI Taxonomy" id="176279"/>
    <lineage>
        <taxon>Bacteria</taxon>
        <taxon>Bacillati</taxon>
        <taxon>Bacillota</taxon>
        <taxon>Bacilli</taxon>
        <taxon>Bacillales</taxon>
        <taxon>Staphylococcaceae</taxon>
        <taxon>Staphylococcus</taxon>
    </lineage>
</organism>
<dbReference type="STRING" id="176279.SERP0167"/>
<dbReference type="PANTHER" id="PTHR11603">
    <property type="entry name" value="AAA FAMILY ATPASE"/>
    <property type="match status" value="1"/>
</dbReference>
<feature type="transmembrane region" description="Helical" evidence="5">
    <location>
        <begin position="12"/>
        <end position="30"/>
    </location>
</feature>
<keyword evidence="4" id="KW-0460">Magnesium</keyword>
<dbReference type="PANTHER" id="PTHR11603:SF147">
    <property type="entry name" value="MEMBRANE PROTEIN"/>
    <property type="match status" value="1"/>
</dbReference>
<reference evidence="7 8" key="1">
    <citation type="journal article" date="2005" name="J. Bacteriol.">
        <title>Insights on evolution of virulence and resistance from the complete genome analysis of an early methicillin-resistant Staphylococcus aureus strain and a biofilm-producing methicillin-resistant Staphylococcus epidermidis strain.</title>
        <authorList>
            <person name="Gill S.R."/>
            <person name="Fouts D.E."/>
            <person name="Archer G.L."/>
            <person name="Mongodin E.F."/>
            <person name="Deboy R.T."/>
            <person name="Ravel J."/>
            <person name="Paulsen I.T."/>
            <person name="Kolonay J.F."/>
            <person name="Brinkac L."/>
            <person name="Beanan M."/>
            <person name="Dodson R.J."/>
            <person name="Daugherty S.C."/>
            <person name="Madupu R."/>
            <person name="Angiuoli S.V."/>
            <person name="Durkin A.S."/>
            <person name="Haft D.H."/>
            <person name="Vamathevan J."/>
            <person name="Khouri H."/>
            <person name="Utterback T."/>
            <person name="Lee C."/>
            <person name="Dimitrov G."/>
            <person name="Jiang L."/>
            <person name="Qin H."/>
            <person name="Weidman J."/>
            <person name="Tran K."/>
            <person name="Kang K."/>
            <person name="Hance I.R."/>
            <person name="Nelson K.E."/>
            <person name="Fraser C.M."/>
        </authorList>
    </citation>
    <scope>NUCLEOTIDE SEQUENCE [LARGE SCALE GENOMIC DNA]</scope>
    <source>
        <strain evidence="8">ATCC 35984 / RP62A</strain>
    </source>
</reference>
<proteinExistence type="predicted"/>
<keyword evidence="8" id="KW-1185">Reference proteome</keyword>
<dbReference type="SUPFAM" id="SSF88723">
    <property type="entry name" value="PIN domain-like"/>
    <property type="match status" value="1"/>
</dbReference>
<feature type="transmembrane region" description="Helical" evidence="5">
    <location>
        <begin position="89"/>
        <end position="109"/>
    </location>
</feature>
<evidence type="ECO:0000256" key="3">
    <source>
        <dbReference type="ARBA" id="ARBA00022801"/>
    </source>
</evidence>
<dbReference type="InterPro" id="IPR052041">
    <property type="entry name" value="Nucleic_acid_metab_PIN/TRAM"/>
</dbReference>
<gene>
    <name evidence="7" type="ordered locus">SERP0167</name>
</gene>
<comment type="cofactor">
    <cofactor evidence="1">
        <name>Mg(2+)</name>
        <dbReference type="ChEBI" id="CHEBI:18420"/>
    </cofactor>
</comment>
<dbReference type="PROSITE" id="PS50926">
    <property type="entry name" value="TRAM"/>
    <property type="match status" value="1"/>
</dbReference>
<keyword evidence="5" id="KW-0812">Transmembrane</keyword>
<dbReference type="Pfam" id="PF01938">
    <property type="entry name" value="TRAM"/>
    <property type="match status" value="1"/>
</dbReference>
<feature type="transmembrane region" description="Helical" evidence="5">
    <location>
        <begin position="50"/>
        <end position="68"/>
    </location>
</feature>
<accession>Q5HRM6</accession>
<keyword evidence="5" id="KW-1133">Transmembrane helix</keyword>
<evidence type="ECO:0000259" key="6">
    <source>
        <dbReference type="PROSITE" id="PS50926"/>
    </source>
</evidence>
<dbReference type="CDD" id="cd09877">
    <property type="entry name" value="PIN_YacL-like"/>
    <property type="match status" value="1"/>
</dbReference>
<keyword evidence="5" id="KW-0472">Membrane</keyword>
<evidence type="ECO:0000256" key="5">
    <source>
        <dbReference type="SAM" id="Phobius"/>
    </source>
</evidence>
<dbReference type="KEGG" id="ser:SERP0167"/>
<dbReference type="HOGENOM" id="CLU_050839_0_0_9"/>
<feature type="transmembrane region" description="Helical" evidence="5">
    <location>
        <begin position="121"/>
        <end position="139"/>
    </location>
</feature>
<keyword evidence="2" id="KW-0540">Nuclease</keyword>
<dbReference type="EMBL" id="CP000029">
    <property type="protein sequence ID" value="AAW53550.1"/>
    <property type="molecule type" value="Genomic_DNA"/>
</dbReference>
<dbReference type="SMART" id="SM00670">
    <property type="entry name" value="PINc"/>
    <property type="match status" value="1"/>
</dbReference>
<dbReference type="InterPro" id="IPR002716">
    <property type="entry name" value="PIN_dom"/>
</dbReference>
<dbReference type="Gene3D" id="3.40.50.1010">
    <property type="entry name" value="5'-nuclease"/>
    <property type="match status" value="1"/>
</dbReference>
<dbReference type="eggNOG" id="COG4956">
    <property type="taxonomic scope" value="Bacteria"/>
</dbReference>
<dbReference type="AlphaFoldDB" id="Q5HRM6"/>
<dbReference type="GO" id="GO:0004518">
    <property type="term" value="F:nuclease activity"/>
    <property type="evidence" value="ECO:0007669"/>
    <property type="project" value="UniProtKB-KW"/>
</dbReference>
<feature type="domain" description="TRAM" evidence="6">
    <location>
        <begin position="292"/>
        <end position="358"/>
    </location>
</feature>
<evidence type="ECO:0000256" key="4">
    <source>
        <dbReference type="ARBA" id="ARBA00022842"/>
    </source>
</evidence>
<name>Q5HRM6_STAEQ</name>
<evidence type="ECO:0000256" key="2">
    <source>
        <dbReference type="ARBA" id="ARBA00022722"/>
    </source>
</evidence>
<dbReference type="InterPro" id="IPR029060">
    <property type="entry name" value="PIN-like_dom_sf"/>
</dbReference>
<evidence type="ECO:0000313" key="7">
    <source>
        <dbReference type="EMBL" id="AAW53550.1"/>
    </source>
</evidence>
<dbReference type="GO" id="GO:0016787">
    <property type="term" value="F:hydrolase activity"/>
    <property type="evidence" value="ECO:0007669"/>
    <property type="project" value="UniProtKB-KW"/>
</dbReference>